<dbReference type="PANTHER" id="PTHR12957">
    <property type="entry name" value="DEAD/H BOX POLYPEPTIDE 26/DICE1-RELATED"/>
    <property type="match status" value="1"/>
</dbReference>
<dbReference type="GO" id="GO:0034472">
    <property type="term" value="P:snRNA 3'-end processing"/>
    <property type="evidence" value="ECO:0007669"/>
    <property type="project" value="TreeGrafter"/>
</dbReference>
<evidence type="ECO:0000313" key="1">
    <source>
        <dbReference type="WBParaSite" id="BTMF_0000562401-mRNA-1"/>
    </source>
</evidence>
<organism evidence="1">
    <name type="scientific">Brugia timori</name>
    <dbReference type="NCBI Taxonomy" id="42155"/>
    <lineage>
        <taxon>Eukaryota</taxon>
        <taxon>Metazoa</taxon>
        <taxon>Ecdysozoa</taxon>
        <taxon>Nematoda</taxon>
        <taxon>Chromadorea</taxon>
        <taxon>Rhabditida</taxon>
        <taxon>Spirurina</taxon>
        <taxon>Spiruromorpha</taxon>
        <taxon>Filarioidea</taxon>
        <taxon>Onchocercidae</taxon>
        <taxon>Brugia</taxon>
    </lineage>
</organism>
<reference evidence="1" key="1">
    <citation type="submission" date="2017-02" db="UniProtKB">
        <authorList>
            <consortium name="WormBaseParasite"/>
        </authorList>
    </citation>
    <scope>IDENTIFICATION</scope>
</reference>
<name>A0A0R3QGW6_9BILA</name>
<dbReference type="WBParaSite" id="BTMF_0000562401-mRNA-1">
    <property type="protein sequence ID" value="BTMF_0000562401-mRNA-1"/>
    <property type="gene ID" value="BTMF_0000562401"/>
</dbReference>
<proteinExistence type="predicted"/>
<protein>
    <submittedName>
        <fullName evidence="1">Zf-ISL3 domain-containing protein</fullName>
    </submittedName>
</protein>
<sequence length="106" mass="12251">MLYYKNMNVLIGYYQLFSISIKNGINYDVKACDWELSVHCFFCSRFVNVNRLQTGIDNFGAGRYPFYIEPVVIISITDGNCLTCPQFGAVNEVNLRLVDLFKFVLR</sequence>
<dbReference type="AlphaFoldDB" id="A0A0R3QGW6"/>
<dbReference type="STRING" id="42155.A0A0R3QGW6"/>
<dbReference type="PANTHER" id="PTHR12957:SF2">
    <property type="entry name" value="INTEGRATOR COMPLEX SUBUNIT 6"/>
    <property type="match status" value="1"/>
</dbReference>
<dbReference type="GO" id="GO:0032039">
    <property type="term" value="C:integrator complex"/>
    <property type="evidence" value="ECO:0007669"/>
    <property type="project" value="TreeGrafter"/>
</dbReference>
<dbReference type="InterPro" id="IPR051113">
    <property type="entry name" value="Integrator_subunit6"/>
</dbReference>
<accession>A0A0R3QGW6</accession>